<protein>
    <submittedName>
        <fullName evidence="1">Uncharacterized protein</fullName>
    </submittedName>
</protein>
<dbReference type="EMBL" id="JAWDJW010000015">
    <property type="protein sequence ID" value="KAK3082053.1"/>
    <property type="molecule type" value="Genomic_DNA"/>
</dbReference>
<name>A0ACC3DZ38_9PEZI</name>
<dbReference type="Proteomes" id="UP001186974">
    <property type="component" value="Unassembled WGS sequence"/>
</dbReference>
<organism evidence="1 2">
    <name type="scientific">Coniosporium uncinatum</name>
    <dbReference type="NCBI Taxonomy" id="93489"/>
    <lineage>
        <taxon>Eukaryota</taxon>
        <taxon>Fungi</taxon>
        <taxon>Dikarya</taxon>
        <taxon>Ascomycota</taxon>
        <taxon>Pezizomycotina</taxon>
        <taxon>Dothideomycetes</taxon>
        <taxon>Dothideomycetes incertae sedis</taxon>
        <taxon>Coniosporium</taxon>
    </lineage>
</organism>
<reference evidence="1" key="1">
    <citation type="submission" date="2024-09" db="EMBL/GenBank/DDBJ databases">
        <title>Black Yeasts Isolated from many extreme environments.</title>
        <authorList>
            <person name="Coleine C."/>
            <person name="Stajich J.E."/>
            <person name="Selbmann L."/>
        </authorList>
    </citation>
    <scope>NUCLEOTIDE SEQUENCE</scope>
    <source>
        <strain evidence="1">CCFEE 5737</strain>
    </source>
</reference>
<evidence type="ECO:0000313" key="1">
    <source>
        <dbReference type="EMBL" id="KAK3082053.1"/>
    </source>
</evidence>
<evidence type="ECO:0000313" key="2">
    <source>
        <dbReference type="Proteomes" id="UP001186974"/>
    </source>
</evidence>
<sequence length="149" mass="16693">MASQQLSGINVFAFLAATILNDIGRGAAPLNSLLMAFGFAAANAIFSPLAYWALDATAAVLVWLFVPGTTETTSLEQMIYVYRVSLRRHLLYQLTEVLPWVRGRLMPGVSTKSPKSLYRWNTTKSWRTAQENVRGPFNVEDRAQHMEEL</sequence>
<keyword evidence="2" id="KW-1185">Reference proteome</keyword>
<proteinExistence type="predicted"/>
<gene>
    <name evidence="1" type="ORF">LTS18_006236</name>
</gene>
<comment type="caution">
    <text evidence="1">The sequence shown here is derived from an EMBL/GenBank/DDBJ whole genome shotgun (WGS) entry which is preliminary data.</text>
</comment>
<accession>A0ACC3DZ38</accession>